<organism evidence="1 2">
    <name type="scientific">Galleria mellonella</name>
    <name type="common">Greater wax moth</name>
    <dbReference type="NCBI Taxonomy" id="7137"/>
    <lineage>
        <taxon>Eukaryota</taxon>
        <taxon>Metazoa</taxon>
        <taxon>Ecdysozoa</taxon>
        <taxon>Arthropoda</taxon>
        <taxon>Hexapoda</taxon>
        <taxon>Insecta</taxon>
        <taxon>Pterygota</taxon>
        <taxon>Neoptera</taxon>
        <taxon>Endopterygota</taxon>
        <taxon>Lepidoptera</taxon>
        <taxon>Glossata</taxon>
        <taxon>Ditrysia</taxon>
        <taxon>Pyraloidea</taxon>
        <taxon>Pyralidae</taxon>
        <taxon>Galleriinae</taxon>
        <taxon>Galleria</taxon>
    </lineage>
</organism>
<evidence type="ECO:0000313" key="2">
    <source>
        <dbReference type="RefSeq" id="XP_052755344.1"/>
    </source>
</evidence>
<gene>
    <name evidence="2" type="primary">LOC128201686</name>
</gene>
<reference evidence="2" key="1">
    <citation type="submission" date="2025-08" db="UniProtKB">
        <authorList>
            <consortium name="RefSeq"/>
        </authorList>
    </citation>
    <scope>IDENTIFICATION</scope>
    <source>
        <tissue evidence="2">Whole larvae</tissue>
    </source>
</reference>
<proteinExistence type="predicted"/>
<name>A0ABM3MVG4_GALME</name>
<evidence type="ECO:0000313" key="1">
    <source>
        <dbReference type="Proteomes" id="UP001652740"/>
    </source>
</evidence>
<accession>A0ABM3MVG4</accession>
<sequence length="112" mass="12884">MCFKYRQNISNFRRRQRKEKLTSFVTLISITSEDASASYGGATRDSFIWTNHTLGQRLELLNKYESILVTWLTRSALHQCTCEDEKCNREDNWALESLNPLPACAQSTSSCP</sequence>
<keyword evidence="1" id="KW-1185">Reference proteome</keyword>
<dbReference type="RefSeq" id="XP_052755344.1">
    <property type="nucleotide sequence ID" value="XM_052899384.1"/>
</dbReference>
<dbReference type="GeneID" id="128201686"/>
<dbReference type="Proteomes" id="UP001652740">
    <property type="component" value="Unplaced"/>
</dbReference>
<protein>
    <submittedName>
        <fullName evidence="2">Uncharacterized protein LOC128201686</fullName>
    </submittedName>
</protein>